<keyword evidence="7" id="KW-0406">Ion transport</keyword>
<feature type="non-terminal residue" evidence="16">
    <location>
        <position position="706"/>
    </location>
</feature>
<evidence type="ECO:0000256" key="13">
    <source>
        <dbReference type="SAM" id="Phobius"/>
    </source>
</evidence>
<dbReference type="EMBL" id="WJQU01000003">
    <property type="protein sequence ID" value="KAJ6637314.1"/>
    <property type="molecule type" value="Genomic_DNA"/>
</dbReference>
<dbReference type="Proteomes" id="UP001151699">
    <property type="component" value="Chromosome X"/>
</dbReference>
<keyword evidence="3" id="KW-0813">Transport</keyword>
<feature type="transmembrane region" description="Helical" evidence="13">
    <location>
        <begin position="653"/>
        <end position="674"/>
    </location>
</feature>
<evidence type="ECO:0000313" key="17">
    <source>
        <dbReference type="Proteomes" id="UP001151699"/>
    </source>
</evidence>
<evidence type="ECO:0000256" key="7">
    <source>
        <dbReference type="ARBA" id="ARBA00023065"/>
    </source>
</evidence>
<comment type="similarity">
    <text evidence="2">Belongs to the glutamate-gated ion channel (TC 1.A.10.1) family.</text>
</comment>
<evidence type="ECO:0000256" key="3">
    <source>
        <dbReference type="ARBA" id="ARBA00022448"/>
    </source>
</evidence>
<sequence length="706" mass="81732">LTEISKAQNANSLNIFASENSNITDIDDIIKYVHKSSELKTCIFYDFEQYLQNVEENQKAFIETTSLIFAEPFDILNELKNRNLAHRLSLFIFFWNATHLPKSRHRFAEPFRLVFVIRPRLDVLRVYYNQATPNNRGELKLVNWYDANSLGLFKVPLLPSPKDVYRNFEGRVLSIPIIHSPPWHFVKYNSYSESNSSSNDNNSWNKKLTTFDVTGGRDYHLLKLIAKKMNFNINYVDPLERTQGSTVSEADTDNLTFSGALGKIQRREADLLLGDVGITFERKKAVEFSFFTLVDSGAFVTHSPRKLSEAFALIRPFRKEVWPFLILTVAISGPAFYYIIALPYWWQDSTFKIRNCLLRKNNKKTKKKKRPTLQKDLFFDEAYLKEMRYGIPNVHQMNRKLIHRKAIPKHLFEKCFWFTVTLFLKQSCNVPCEGMRAKFLSTILWLAATYVLADVYSAQLTSQLASPAREPPINTLQRLETAMLRKGYQLYVERQSSSLSILENSTAIFNRLYKLMKHQTNGLENTRGYLVSTVEEGIRLIKQESTKAMLGGRETLYFNMKRYGTQNFQLSEKLYTRYSAVAVQTGCPFLESLNVVLMYLFEGGILEKMTNAEYERMIQMNQNEESLRTNPVENNHQQQRPVEPKLQPINLRLLQGAFFALAFGYLLAGISLLVEKQSEVRLLTDGKIKVKRLGKIVKSKFGLAFK</sequence>
<name>A0A9Q0MUI0_9DIPT</name>
<evidence type="ECO:0000256" key="2">
    <source>
        <dbReference type="ARBA" id="ARBA00008685"/>
    </source>
</evidence>
<evidence type="ECO:0000313" key="16">
    <source>
        <dbReference type="EMBL" id="KAJ6637314.1"/>
    </source>
</evidence>
<reference evidence="16" key="1">
    <citation type="submission" date="2022-07" db="EMBL/GenBank/DDBJ databases">
        <authorList>
            <person name="Trinca V."/>
            <person name="Uliana J.V.C."/>
            <person name="Torres T.T."/>
            <person name="Ward R.J."/>
            <person name="Monesi N."/>
        </authorList>
    </citation>
    <scope>NUCLEOTIDE SEQUENCE</scope>
    <source>
        <strain evidence="16">HSMRA1968</strain>
        <tissue evidence="16">Whole embryos</tissue>
    </source>
</reference>
<protein>
    <submittedName>
        <fullName evidence="16">Ionotropic receptor 40a</fullName>
    </submittedName>
</protein>
<evidence type="ECO:0000256" key="12">
    <source>
        <dbReference type="ARBA" id="ARBA00023303"/>
    </source>
</evidence>
<evidence type="ECO:0000256" key="1">
    <source>
        <dbReference type="ARBA" id="ARBA00004651"/>
    </source>
</evidence>
<gene>
    <name evidence="16" type="primary">Ir40a</name>
    <name evidence="16" type="ORF">Bhyg_10044</name>
</gene>
<keyword evidence="6 13" id="KW-1133">Transmembrane helix</keyword>
<evidence type="ECO:0000256" key="9">
    <source>
        <dbReference type="ARBA" id="ARBA00023170"/>
    </source>
</evidence>
<dbReference type="Gene3D" id="3.40.190.10">
    <property type="entry name" value="Periplasmic binding protein-like II"/>
    <property type="match status" value="1"/>
</dbReference>
<keyword evidence="11" id="KW-1071">Ligand-gated ion channel</keyword>
<feature type="domain" description="Ionotropic glutamate receptor C-terminal" evidence="14">
    <location>
        <begin position="406"/>
        <end position="664"/>
    </location>
</feature>
<comment type="caution">
    <text evidence="16">The sequence shown here is derived from an EMBL/GenBank/DDBJ whole genome shotgun (WGS) entry which is preliminary data.</text>
</comment>
<evidence type="ECO:0000259" key="15">
    <source>
        <dbReference type="Pfam" id="PF10613"/>
    </source>
</evidence>
<comment type="subcellular location">
    <subcellularLocation>
        <location evidence="1">Cell membrane</location>
        <topology evidence="1">Multi-pass membrane protein</topology>
    </subcellularLocation>
</comment>
<evidence type="ECO:0000256" key="10">
    <source>
        <dbReference type="ARBA" id="ARBA00023180"/>
    </source>
</evidence>
<keyword evidence="12" id="KW-0407">Ion channel</keyword>
<evidence type="ECO:0000256" key="11">
    <source>
        <dbReference type="ARBA" id="ARBA00023286"/>
    </source>
</evidence>
<dbReference type="OrthoDB" id="5984008at2759"/>
<dbReference type="InterPro" id="IPR052192">
    <property type="entry name" value="Insect_Ionotropic_Sensory_Rcpt"/>
</dbReference>
<evidence type="ECO:0000256" key="4">
    <source>
        <dbReference type="ARBA" id="ARBA00022475"/>
    </source>
</evidence>
<evidence type="ECO:0000256" key="5">
    <source>
        <dbReference type="ARBA" id="ARBA00022692"/>
    </source>
</evidence>
<dbReference type="Pfam" id="PF10613">
    <property type="entry name" value="Lig_chan-Glu_bd"/>
    <property type="match status" value="1"/>
</dbReference>
<dbReference type="GO" id="GO:0015276">
    <property type="term" value="F:ligand-gated monoatomic ion channel activity"/>
    <property type="evidence" value="ECO:0007669"/>
    <property type="project" value="InterPro"/>
</dbReference>
<keyword evidence="10" id="KW-0325">Glycoprotein</keyword>
<keyword evidence="4" id="KW-1003">Cell membrane</keyword>
<dbReference type="Pfam" id="PF00060">
    <property type="entry name" value="Lig_chan"/>
    <property type="match status" value="1"/>
</dbReference>
<dbReference type="PANTHER" id="PTHR42643">
    <property type="entry name" value="IONOTROPIC RECEPTOR 20A-RELATED"/>
    <property type="match status" value="1"/>
</dbReference>
<feature type="domain" description="Ionotropic glutamate receptor L-glutamate and glycine-binding" evidence="15">
    <location>
        <begin position="214"/>
        <end position="290"/>
    </location>
</feature>
<evidence type="ECO:0000259" key="14">
    <source>
        <dbReference type="Pfam" id="PF00060"/>
    </source>
</evidence>
<proteinExistence type="inferred from homology"/>
<keyword evidence="5 13" id="KW-0812">Transmembrane</keyword>
<dbReference type="GO" id="GO:0050906">
    <property type="term" value="P:detection of stimulus involved in sensory perception"/>
    <property type="evidence" value="ECO:0007669"/>
    <property type="project" value="UniProtKB-ARBA"/>
</dbReference>
<accession>A0A9Q0MUI0</accession>
<keyword evidence="9 16" id="KW-0675">Receptor</keyword>
<dbReference type="PANTHER" id="PTHR42643:SF30">
    <property type="entry name" value="IONOTROPIC RECEPTOR 40A-RELATED"/>
    <property type="match status" value="1"/>
</dbReference>
<feature type="non-terminal residue" evidence="16">
    <location>
        <position position="1"/>
    </location>
</feature>
<dbReference type="AlphaFoldDB" id="A0A9Q0MUI0"/>
<keyword evidence="17" id="KW-1185">Reference proteome</keyword>
<dbReference type="InterPro" id="IPR019594">
    <property type="entry name" value="Glu/Gly-bd"/>
</dbReference>
<evidence type="ECO:0000256" key="6">
    <source>
        <dbReference type="ARBA" id="ARBA00022989"/>
    </source>
</evidence>
<dbReference type="SUPFAM" id="SSF53850">
    <property type="entry name" value="Periplasmic binding protein-like II"/>
    <property type="match status" value="1"/>
</dbReference>
<dbReference type="Gene3D" id="1.10.287.70">
    <property type="match status" value="1"/>
</dbReference>
<dbReference type="GO" id="GO:0005886">
    <property type="term" value="C:plasma membrane"/>
    <property type="evidence" value="ECO:0007669"/>
    <property type="project" value="UniProtKB-SubCell"/>
</dbReference>
<evidence type="ECO:0000256" key="8">
    <source>
        <dbReference type="ARBA" id="ARBA00023136"/>
    </source>
</evidence>
<dbReference type="InterPro" id="IPR001320">
    <property type="entry name" value="Iontro_rcpt_C"/>
</dbReference>
<keyword evidence="8 13" id="KW-0472">Membrane</keyword>
<organism evidence="16 17">
    <name type="scientific">Pseudolycoriella hygida</name>
    <dbReference type="NCBI Taxonomy" id="35572"/>
    <lineage>
        <taxon>Eukaryota</taxon>
        <taxon>Metazoa</taxon>
        <taxon>Ecdysozoa</taxon>
        <taxon>Arthropoda</taxon>
        <taxon>Hexapoda</taxon>
        <taxon>Insecta</taxon>
        <taxon>Pterygota</taxon>
        <taxon>Neoptera</taxon>
        <taxon>Endopterygota</taxon>
        <taxon>Diptera</taxon>
        <taxon>Nematocera</taxon>
        <taxon>Sciaroidea</taxon>
        <taxon>Sciaridae</taxon>
        <taxon>Pseudolycoriella</taxon>
    </lineage>
</organism>
<feature type="transmembrane region" description="Helical" evidence="13">
    <location>
        <begin position="324"/>
        <end position="346"/>
    </location>
</feature>